<comment type="similarity">
    <text evidence="5">Belongs to the cytochrome P450 family.</text>
</comment>
<reference evidence="6 7" key="1">
    <citation type="submission" date="2018-06" db="EMBL/GenBank/DDBJ databases">
        <title>Genome Sequence of the Brown Rot Fungal Pathogen Monilinia fructigena.</title>
        <authorList>
            <person name="Landi L."/>
            <person name="De Miccolis Angelini R.M."/>
            <person name="Pollastro S."/>
            <person name="Abate D."/>
            <person name="Faretra F."/>
            <person name="Romanazzi G."/>
        </authorList>
    </citation>
    <scope>NUCLEOTIDE SEQUENCE [LARGE SCALE GENOMIC DNA]</scope>
    <source>
        <strain evidence="6 7">Mfrg269</strain>
    </source>
</reference>
<dbReference type="Gene3D" id="1.10.630.10">
    <property type="entry name" value="Cytochrome P450"/>
    <property type="match status" value="1"/>
</dbReference>
<dbReference type="GO" id="GO:0004497">
    <property type="term" value="F:monooxygenase activity"/>
    <property type="evidence" value="ECO:0007669"/>
    <property type="project" value="UniProtKB-KW"/>
</dbReference>
<keyword evidence="5" id="KW-0349">Heme</keyword>
<evidence type="ECO:0000256" key="2">
    <source>
        <dbReference type="ARBA" id="ARBA00022723"/>
    </source>
</evidence>
<evidence type="ECO:0000313" key="7">
    <source>
        <dbReference type="Proteomes" id="UP000249056"/>
    </source>
</evidence>
<dbReference type="InterPro" id="IPR036396">
    <property type="entry name" value="Cyt_P450_sf"/>
</dbReference>
<dbReference type="GO" id="GO:0005506">
    <property type="term" value="F:iron ion binding"/>
    <property type="evidence" value="ECO:0007669"/>
    <property type="project" value="InterPro"/>
</dbReference>
<protein>
    <recommendedName>
        <fullName evidence="8">Cytochrome P450</fullName>
    </recommendedName>
</protein>
<dbReference type="AlphaFoldDB" id="A0A395ISS9"/>
<comment type="caution">
    <text evidence="6">The sequence shown here is derived from an EMBL/GenBank/DDBJ whole genome shotgun (WGS) entry which is preliminary data.</text>
</comment>
<keyword evidence="7" id="KW-1185">Reference proteome</keyword>
<proteinExistence type="inferred from homology"/>
<name>A0A395ISS9_9HELO</name>
<dbReference type="OrthoDB" id="1470350at2759"/>
<dbReference type="PANTHER" id="PTHR24305">
    <property type="entry name" value="CYTOCHROME P450"/>
    <property type="match status" value="1"/>
</dbReference>
<evidence type="ECO:0000256" key="4">
    <source>
        <dbReference type="ARBA" id="ARBA00023026"/>
    </source>
</evidence>
<dbReference type="InterPro" id="IPR050121">
    <property type="entry name" value="Cytochrome_P450_monoxygenase"/>
</dbReference>
<keyword evidence="2 5" id="KW-0479">Metal-binding</keyword>
<dbReference type="InterPro" id="IPR017972">
    <property type="entry name" value="Cyt_P450_CS"/>
</dbReference>
<dbReference type="Pfam" id="PF00067">
    <property type="entry name" value="p450"/>
    <property type="match status" value="1"/>
</dbReference>
<comment type="cofactor">
    <cofactor evidence="1">
        <name>heme</name>
        <dbReference type="ChEBI" id="CHEBI:30413"/>
    </cofactor>
</comment>
<dbReference type="PROSITE" id="PS00086">
    <property type="entry name" value="CYTOCHROME_P450"/>
    <property type="match status" value="1"/>
</dbReference>
<evidence type="ECO:0000313" key="6">
    <source>
        <dbReference type="EMBL" id="RAL63367.1"/>
    </source>
</evidence>
<keyword evidence="3 5" id="KW-0408">Iron</keyword>
<evidence type="ECO:0000256" key="3">
    <source>
        <dbReference type="ARBA" id="ARBA00023004"/>
    </source>
</evidence>
<dbReference type="EMBL" id="QKRW01000019">
    <property type="protein sequence ID" value="RAL63367.1"/>
    <property type="molecule type" value="Genomic_DNA"/>
</dbReference>
<evidence type="ECO:0008006" key="8">
    <source>
        <dbReference type="Google" id="ProtNLM"/>
    </source>
</evidence>
<gene>
    <name evidence="6" type="ORF">DID88_003790</name>
</gene>
<evidence type="ECO:0000256" key="5">
    <source>
        <dbReference type="RuleBase" id="RU000461"/>
    </source>
</evidence>
<dbReference type="InterPro" id="IPR001128">
    <property type="entry name" value="Cyt_P450"/>
</dbReference>
<dbReference type="PANTHER" id="PTHR24305:SF223">
    <property type="entry name" value="CYTOCHROME P450-DIT2"/>
    <property type="match status" value="1"/>
</dbReference>
<keyword evidence="4" id="KW-0843">Virulence</keyword>
<keyword evidence="5" id="KW-0503">Monooxygenase</keyword>
<evidence type="ECO:0000256" key="1">
    <source>
        <dbReference type="ARBA" id="ARBA00001971"/>
    </source>
</evidence>
<accession>A0A395ISS9</accession>
<dbReference type="GO" id="GO:0016705">
    <property type="term" value="F:oxidoreductase activity, acting on paired donors, with incorporation or reduction of molecular oxygen"/>
    <property type="evidence" value="ECO:0007669"/>
    <property type="project" value="InterPro"/>
</dbReference>
<dbReference type="Proteomes" id="UP000249056">
    <property type="component" value="Unassembled WGS sequence"/>
</dbReference>
<keyword evidence="5" id="KW-0560">Oxidoreductase</keyword>
<organism evidence="6 7">
    <name type="scientific">Monilinia fructigena</name>
    <dbReference type="NCBI Taxonomy" id="38457"/>
    <lineage>
        <taxon>Eukaryota</taxon>
        <taxon>Fungi</taxon>
        <taxon>Dikarya</taxon>
        <taxon>Ascomycota</taxon>
        <taxon>Pezizomycotina</taxon>
        <taxon>Leotiomycetes</taxon>
        <taxon>Helotiales</taxon>
        <taxon>Sclerotiniaceae</taxon>
        <taxon>Monilinia</taxon>
    </lineage>
</organism>
<dbReference type="SUPFAM" id="SSF48264">
    <property type="entry name" value="Cytochrome P450"/>
    <property type="match status" value="1"/>
</dbReference>
<sequence length="252" mass="28880">MQNDIDAIIGSKTPSEWTYMNDFSRLYNSMVGAVLNEELRLMPIADTIPKVTAGEQRVTVDGKEMLVPNGTFIHLNTVGTNRNPRYWPHEKLAGQRTDLDHFVPERWLLSKTGETHDDINGKEENFKDVEGEESSNEETSILFKPVKGAFISFSEGPRSCPGRKFAQVEMTAVLAVIFQKYSVELDVSRWASDEEVDRMNMEERKEVYGMAIRETNEVLRRCNQAQIVLKMAKEDKVPLRFVERGRERFTGL</sequence>
<dbReference type="GO" id="GO:0020037">
    <property type="term" value="F:heme binding"/>
    <property type="evidence" value="ECO:0007669"/>
    <property type="project" value="InterPro"/>
</dbReference>